<sequence>MDSVDTSQEEQQLAIVLPRHQFSELVSGTFEGDGPTIHDVADERVLDDGKAPSQYTLFWHVYTTYRSFALIERLRPDGTENRVYLWIGPEGIIVAGDNQTESTVTMIATELDSRFTFLIDGMVLGRRNFPREYEPGYGVVQQKDIMNVISPDLSETERRASANRLAESVSHVQPEMAQDLVDGQFEAISIVVEWQAGSRNETGSLVYLDTPHGYLLYNTERHMMRKEHQLEPAPGWYVLAQAVSLLPTEEIIASWQGQD</sequence>
<name>A0AAP4C758_9MICC</name>
<reference evidence="1" key="1">
    <citation type="submission" date="2023-05" db="EMBL/GenBank/DDBJ databases">
        <title>Cataloging the Phylogenetic Diversity of Human Bladder Bacteria.</title>
        <authorList>
            <person name="Du J."/>
        </authorList>
    </citation>
    <scope>NUCLEOTIDE SEQUENCE</scope>
    <source>
        <strain evidence="1">UMB9978</strain>
    </source>
</reference>
<dbReference type="AlphaFoldDB" id="A0AAP4C758"/>
<dbReference type="RefSeq" id="WP_101630069.1">
    <property type="nucleotide sequence ID" value="NZ_CALUAG010000018.1"/>
</dbReference>
<organism evidence="1 2">
    <name type="scientific">Pseudoglutamicibacter cumminsii</name>
    <dbReference type="NCBI Taxonomy" id="156979"/>
    <lineage>
        <taxon>Bacteria</taxon>
        <taxon>Bacillati</taxon>
        <taxon>Actinomycetota</taxon>
        <taxon>Actinomycetes</taxon>
        <taxon>Micrococcales</taxon>
        <taxon>Micrococcaceae</taxon>
        <taxon>Pseudoglutamicibacter</taxon>
    </lineage>
</organism>
<accession>A0AAP4C758</accession>
<gene>
    <name evidence="1" type="ORF">QP116_07335</name>
</gene>
<comment type="caution">
    <text evidence="1">The sequence shown here is derived from an EMBL/GenBank/DDBJ whole genome shotgun (WGS) entry which is preliminary data.</text>
</comment>
<proteinExistence type="predicted"/>
<evidence type="ECO:0000313" key="2">
    <source>
        <dbReference type="Proteomes" id="UP001240483"/>
    </source>
</evidence>
<dbReference type="Proteomes" id="UP001240483">
    <property type="component" value="Unassembled WGS sequence"/>
</dbReference>
<protein>
    <submittedName>
        <fullName evidence="1">Uncharacterized protein</fullName>
    </submittedName>
</protein>
<evidence type="ECO:0000313" key="1">
    <source>
        <dbReference type="EMBL" id="MDK6275538.1"/>
    </source>
</evidence>
<dbReference type="EMBL" id="JASODW010000008">
    <property type="protein sequence ID" value="MDK6275538.1"/>
    <property type="molecule type" value="Genomic_DNA"/>
</dbReference>